<evidence type="ECO:0000256" key="1">
    <source>
        <dbReference type="SAM" id="MobiDB-lite"/>
    </source>
</evidence>
<feature type="compositionally biased region" description="Basic and acidic residues" evidence="1">
    <location>
        <begin position="29"/>
        <end position="53"/>
    </location>
</feature>
<organism evidence="2 3">
    <name type="scientific">Etheostoma spectabile</name>
    <name type="common">orangethroat darter</name>
    <dbReference type="NCBI Taxonomy" id="54343"/>
    <lineage>
        <taxon>Eukaryota</taxon>
        <taxon>Metazoa</taxon>
        <taxon>Chordata</taxon>
        <taxon>Craniata</taxon>
        <taxon>Vertebrata</taxon>
        <taxon>Euteleostomi</taxon>
        <taxon>Actinopterygii</taxon>
        <taxon>Neopterygii</taxon>
        <taxon>Teleostei</taxon>
        <taxon>Neoteleostei</taxon>
        <taxon>Acanthomorphata</taxon>
        <taxon>Eupercaria</taxon>
        <taxon>Perciformes</taxon>
        <taxon>Percoidei</taxon>
        <taxon>Percidae</taxon>
        <taxon>Etheostomatinae</taxon>
        <taxon>Etheostoma</taxon>
    </lineage>
</organism>
<name>A0A5J5D4M2_9PERO</name>
<dbReference type="Proteomes" id="UP000327493">
    <property type="component" value="Chromosome 12"/>
</dbReference>
<accession>A0A5J5D4M2</accession>
<dbReference type="AlphaFoldDB" id="A0A5J5D4M2"/>
<feature type="compositionally biased region" description="Polar residues" evidence="1">
    <location>
        <begin position="1"/>
        <end position="11"/>
    </location>
</feature>
<dbReference type="EMBL" id="VOFY01000012">
    <property type="protein sequence ID" value="KAA8587870.1"/>
    <property type="molecule type" value="Genomic_DNA"/>
</dbReference>
<feature type="region of interest" description="Disordered" evidence="1">
    <location>
        <begin position="1"/>
        <end position="61"/>
    </location>
</feature>
<feature type="region of interest" description="Disordered" evidence="1">
    <location>
        <begin position="91"/>
        <end position="120"/>
    </location>
</feature>
<evidence type="ECO:0000313" key="3">
    <source>
        <dbReference type="Proteomes" id="UP000327493"/>
    </source>
</evidence>
<comment type="caution">
    <text evidence="2">The sequence shown here is derived from an EMBL/GenBank/DDBJ whole genome shotgun (WGS) entry which is preliminary data.</text>
</comment>
<evidence type="ECO:0000313" key="2">
    <source>
        <dbReference type="EMBL" id="KAA8587870.1"/>
    </source>
</evidence>
<sequence>MARLSLSGQTELESRSSNSHVSNNGGSNKIKEAKGTGRSRAIEGETPDRLGPERKRRRVDTTAINKSSWRLKLFIIYAGTQNARVTRNVEKRPGEEGARMQSMTSCFDERGNTGPKNSSTPVYCPRPFHQNEQYDHQPEETCKTCVTRAAVSWETRGQKSPLAKKSWARGKHKDLCVTVVRLPTEEDFPHIGAGFVRLAGSAAFHRVVGHRVVPRPCDPPQQRTQPKLMWREKQKTIPNQLLKAPSVEQRTG</sequence>
<gene>
    <name evidence="2" type="ORF">FQN60_016732</name>
</gene>
<keyword evidence="3" id="KW-1185">Reference proteome</keyword>
<protein>
    <submittedName>
        <fullName evidence="2">Uncharacterized protein</fullName>
    </submittedName>
</protein>
<feature type="region of interest" description="Disordered" evidence="1">
    <location>
        <begin position="233"/>
        <end position="252"/>
    </location>
</feature>
<feature type="compositionally biased region" description="Low complexity" evidence="1">
    <location>
        <begin position="15"/>
        <end position="28"/>
    </location>
</feature>
<reference evidence="2 3" key="1">
    <citation type="submission" date="2019-08" db="EMBL/GenBank/DDBJ databases">
        <title>A chromosome-level genome assembly, high-density linkage maps, and genome scans reveal the genomic architecture of hybrid incompatibilities underlying speciation via character displacement in darters (Percidae: Etheostominae).</title>
        <authorList>
            <person name="Moran R.L."/>
            <person name="Catchen J.M."/>
            <person name="Fuller R.C."/>
        </authorList>
    </citation>
    <scope>NUCLEOTIDE SEQUENCE [LARGE SCALE GENOMIC DNA]</scope>
    <source>
        <strain evidence="2">EspeVRDwgs_2016</strain>
        <tissue evidence="2">Muscle</tissue>
    </source>
</reference>
<proteinExistence type="predicted"/>